<protein>
    <recommendedName>
        <fullName evidence="8">THH1/TOM1/TOM3 domain-containing protein</fullName>
    </recommendedName>
</protein>
<dbReference type="EMBL" id="JACXVP010000009">
    <property type="protein sequence ID" value="KAG5584691.1"/>
    <property type="molecule type" value="Genomic_DNA"/>
</dbReference>
<dbReference type="PANTHER" id="PTHR31142:SF39">
    <property type="entry name" value="TOBAMOVIRUS MULTIPLICATION PROTEIN 1-LIKE"/>
    <property type="match status" value="1"/>
</dbReference>
<dbReference type="Pfam" id="PF06454">
    <property type="entry name" value="THH1_TOM1-3_dom"/>
    <property type="match status" value="1"/>
</dbReference>
<sequence length="310" mass="36315">MKLLLDSSPIDIINWVTNWWKLMMSLLLESFPIGVTNWWYDINKSIQWQHGIFFTLCALYSFVSIIALIQVIRIHLRIPLYGWSTQKVFHMMIFVANGVGAIVFGLHNNFFMLHSNVLMTRAILDLQGLFFFTTFTHLVWFWADVYYKIRSFPTSKLKIWYISINCAIYLILGCIWICIAMNDNDAVVLVKLLFIRKIFVAVIPFIANLGVLIYGGRLFIMVWRYFDEWRGGRKKLSEVGYVSSICFTCFSISCFVAVLSCFHHNDRGLDHPVLKMIYYMVVEILPSALFIYILQKLPRRRVSGQYHPII</sequence>
<evidence type="ECO:0000313" key="9">
    <source>
        <dbReference type="EMBL" id="KAG5584691.1"/>
    </source>
</evidence>
<dbReference type="PANTHER" id="PTHR31142">
    <property type="entry name" value="TOBAMOVIRUS MULTIPLICATION PROTEIN 1-LIKE ISOFORM X1"/>
    <property type="match status" value="1"/>
</dbReference>
<evidence type="ECO:0000259" key="8">
    <source>
        <dbReference type="Pfam" id="PF06454"/>
    </source>
</evidence>
<comment type="similarity">
    <text evidence="2">Belongs to the plant tobamovirus multiplication TOM1 protein family.</text>
</comment>
<feature type="transmembrane region" description="Helical" evidence="7">
    <location>
        <begin position="159"/>
        <end position="182"/>
    </location>
</feature>
<keyword evidence="6 7" id="KW-0472">Membrane</keyword>
<dbReference type="AlphaFoldDB" id="A0A9J5X8T7"/>
<feature type="transmembrane region" description="Helical" evidence="7">
    <location>
        <begin position="88"/>
        <end position="106"/>
    </location>
</feature>
<feature type="transmembrane region" description="Helical" evidence="7">
    <location>
        <begin position="52"/>
        <end position="76"/>
    </location>
</feature>
<dbReference type="InterPro" id="IPR040226">
    <property type="entry name" value="THH1/TOM1/TOM3"/>
</dbReference>
<evidence type="ECO:0000256" key="7">
    <source>
        <dbReference type="SAM" id="Phobius"/>
    </source>
</evidence>
<comment type="subcellular location">
    <subcellularLocation>
        <location evidence="1">Vacuole membrane</location>
        <topology evidence="1">Multi-pass membrane protein</topology>
    </subcellularLocation>
</comment>
<comment type="caution">
    <text evidence="9">The sequence shown here is derived from an EMBL/GenBank/DDBJ whole genome shotgun (WGS) entry which is preliminary data.</text>
</comment>
<proteinExistence type="inferred from homology"/>
<keyword evidence="5 7" id="KW-1133">Transmembrane helix</keyword>
<dbReference type="Proteomes" id="UP000824120">
    <property type="component" value="Chromosome 9"/>
</dbReference>
<feature type="transmembrane region" description="Helical" evidence="7">
    <location>
        <begin position="241"/>
        <end position="265"/>
    </location>
</feature>
<name>A0A9J5X8T7_SOLCO</name>
<evidence type="ECO:0000256" key="4">
    <source>
        <dbReference type="ARBA" id="ARBA00022692"/>
    </source>
</evidence>
<feature type="domain" description="THH1/TOM1/TOM3" evidence="8">
    <location>
        <begin position="36"/>
        <end position="309"/>
    </location>
</feature>
<feature type="transmembrane region" description="Helical" evidence="7">
    <location>
        <begin position="194"/>
        <end position="220"/>
    </location>
</feature>
<evidence type="ECO:0000256" key="5">
    <source>
        <dbReference type="ARBA" id="ARBA00022989"/>
    </source>
</evidence>
<keyword evidence="10" id="KW-1185">Reference proteome</keyword>
<evidence type="ECO:0000256" key="6">
    <source>
        <dbReference type="ARBA" id="ARBA00023136"/>
    </source>
</evidence>
<dbReference type="GO" id="GO:0009705">
    <property type="term" value="C:plant-type vacuole membrane"/>
    <property type="evidence" value="ECO:0007669"/>
    <property type="project" value="TreeGrafter"/>
</dbReference>
<keyword evidence="3" id="KW-0926">Vacuole</keyword>
<accession>A0A9J5X8T7</accession>
<gene>
    <name evidence="9" type="ORF">H5410_045125</name>
</gene>
<dbReference type="OrthoDB" id="10280559at2759"/>
<evidence type="ECO:0000256" key="1">
    <source>
        <dbReference type="ARBA" id="ARBA00004128"/>
    </source>
</evidence>
<dbReference type="InterPro" id="IPR009457">
    <property type="entry name" value="THH1/TOM1/TOM3_dom"/>
</dbReference>
<feature type="transmembrane region" description="Helical" evidence="7">
    <location>
        <begin position="277"/>
        <end position="294"/>
    </location>
</feature>
<evidence type="ECO:0000256" key="2">
    <source>
        <dbReference type="ARBA" id="ARBA00006779"/>
    </source>
</evidence>
<reference evidence="9 10" key="1">
    <citation type="submission" date="2020-09" db="EMBL/GenBank/DDBJ databases">
        <title>De no assembly of potato wild relative species, Solanum commersonii.</title>
        <authorList>
            <person name="Cho K."/>
        </authorList>
    </citation>
    <scope>NUCLEOTIDE SEQUENCE [LARGE SCALE GENOMIC DNA]</scope>
    <source>
        <strain evidence="9">LZ3.2</strain>
        <tissue evidence="9">Leaf</tissue>
    </source>
</reference>
<evidence type="ECO:0000256" key="3">
    <source>
        <dbReference type="ARBA" id="ARBA00022554"/>
    </source>
</evidence>
<evidence type="ECO:0000313" key="10">
    <source>
        <dbReference type="Proteomes" id="UP000824120"/>
    </source>
</evidence>
<feature type="transmembrane region" description="Helical" evidence="7">
    <location>
        <begin position="126"/>
        <end position="147"/>
    </location>
</feature>
<organism evidence="9 10">
    <name type="scientific">Solanum commersonii</name>
    <name type="common">Commerson's wild potato</name>
    <name type="synonym">Commerson's nightshade</name>
    <dbReference type="NCBI Taxonomy" id="4109"/>
    <lineage>
        <taxon>Eukaryota</taxon>
        <taxon>Viridiplantae</taxon>
        <taxon>Streptophyta</taxon>
        <taxon>Embryophyta</taxon>
        <taxon>Tracheophyta</taxon>
        <taxon>Spermatophyta</taxon>
        <taxon>Magnoliopsida</taxon>
        <taxon>eudicotyledons</taxon>
        <taxon>Gunneridae</taxon>
        <taxon>Pentapetalae</taxon>
        <taxon>asterids</taxon>
        <taxon>lamiids</taxon>
        <taxon>Solanales</taxon>
        <taxon>Solanaceae</taxon>
        <taxon>Solanoideae</taxon>
        <taxon>Solaneae</taxon>
        <taxon>Solanum</taxon>
    </lineage>
</organism>
<keyword evidence="4 7" id="KW-0812">Transmembrane</keyword>